<organism evidence="15 16">
    <name type="scientific">Ranitomeya imitator</name>
    <name type="common">mimic poison frog</name>
    <dbReference type="NCBI Taxonomy" id="111125"/>
    <lineage>
        <taxon>Eukaryota</taxon>
        <taxon>Metazoa</taxon>
        <taxon>Chordata</taxon>
        <taxon>Craniata</taxon>
        <taxon>Vertebrata</taxon>
        <taxon>Euteleostomi</taxon>
        <taxon>Amphibia</taxon>
        <taxon>Batrachia</taxon>
        <taxon>Anura</taxon>
        <taxon>Neobatrachia</taxon>
        <taxon>Hyloidea</taxon>
        <taxon>Dendrobatidae</taxon>
        <taxon>Dendrobatinae</taxon>
        <taxon>Ranitomeya</taxon>
    </lineage>
</organism>
<gene>
    <name evidence="15" type="ORF">RIMI_LOCUS2345224</name>
</gene>
<evidence type="ECO:0000256" key="12">
    <source>
        <dbReference type="ARBA" id="ARBA00043155"/>
    </source>
</evidence>
<accession>A0ABN9KUM8</accession>
<comment type="catalytic activity">
    <reaction evidence="6">
        <text>a 1,2-diacyl-sn-glycero-3-phosphoethanolamine(in) = a 1,2-diacyl-sn-glycero-3-phosphoethanolamine(out)</text>
        <dbReference type="Rhea" id="RHEA:38895"/>
        <dbReference type="ChEBI" id="CHEBI:64612"/>
    </reaction>
</comment>
<name>A0ABN9KUM8_9NEOB</name>
<evidence type="ECO:0000256" key="1">
    <source>
        <dbReference type="ARBA" id="ARBA00004141"/>
    </source>
</evidence>
<comment type="catalytic activity">
    <reaction evidence="9">
        <text>6-(alpha-D-glucosaminyl)-(1-octadecanoyl,2-(9Z)-octadecenoyl-sn-glycero-3-phospho)-1D-myo-inositol(in) = 6-(alpha-D-glucosaminyl)-(1-octadecanoyl,2-(9Z)-octadecenoyl-sn-glycero-3-phospho)-1D-myo-inositol(out)</text>
        <dbReference type="Rhea" id="RHEA:71495"/>
        <dbReference type="ChEBI" id="CHEBI:190691"/>
    </reaction>
</comment>
<dbReference type="PANTHER" id="PTHR21347">
    <property type="entry name" value="CLEFT LIP AND PALATE ASSOCIATED TRANSMEMBRANE PROTEIN-RELATED"/>
    <property type="match status" value="1"/>
</dbReference>
<dbReference type="Pfam" id="PF05602">
    <property type="entry name" value="CLPTM1"/>
    <property type="match status" value="3"/>
</dbReference>
<sequence length="960" mass="109502">MENNLSYCCQFLGYVQISVARRCVGDATHDARKNVCKRTQKRCVLRRVRRFLTKIGRKKNATCCIFLRPTLASKTTHVSENATRKTHASPMLNIGAHDADVTAGSRSLLRVKHNDIAIQDAATSQIAIVIVVMLFSVKMINRSTTELPLTVSYDKISLGKLRVWIHMQDAVYSLQQFGFSEKDTDEVKGIFVDTNLYFLALTFFVAAFHFSPVVSPAPVPQADAGVAPPEWVTSLSQSMASLTEAIKSLQTPAVGTESGEVETDYESEGSLNFDKPGFQESVDSLIEAVNQSLGIEDELTSSSDHKVSFKRTKRAHRVFSSHPEFEDLIRRNREHPDKRFSGQSALKARFVRVRHFRMESLRSVIASLEKGEFLASVDIQDAYLHIPIFPPHQRFLRFAVNHLHFQFTALPFGLASAPRVFTKVMSTVVSILHSRGNIGGLSTALQNAVDKPLMTLLFDFLAFKNDISFWKKKKNMVGMSTKAGDYAHIVVMRFLEFPSTMLSQQTAAGLTLQQFLIVCTYPKMSALPKALVLIDFNLVSFRKNGHWRPTASSALTFRERARTIHVIAPSDLSLQKTLKTERCRNEALLNIAQPCAPLPFILTCSCNEYAAPPLWEVEPHIHYCNERYHVTAQYRKKLRRRGSWDRTRILWRCFSTVVIFLFLLDEQTSLLVLIPAGVGAVIETVQEESREAERSAGGQTAVWKVKKALKITFQWKGLMPGIKFGTCSESEKKTEEYDTQAMKYLSYLLYPLCVGGAVYSLLNIKYKSWYSWLINSIVNEGSMNKKQQFKIVIFLQERNISWYRVSHMPPILYNWYSPPPILVPPPPKGHLSVLRSYQFWDRKLLHAPHTGDRTTRGPSEGVYAFGFLFMLPQLFVNYKMKSVAHLPWKAFTYKAFNTFIDDIFAFIITMPTSHRLACFRDDVVFLIYLYQRWLYPVDKTRVNEYGESYEEKPKRKPHIN</sequence>
<evidence type="ECO:0000256" key="4">
    <source>
        <dbReference type="ARBA" id="ARBA00022989"/>
    </source>
</evidence>
<dbReference type="Proteomes" id="UP001176940">
    <property type="component" value="Unassembled WGS sequence"/>
</dbReference>
<comment type="subcellular location">
    <subcellularLocation>
        <location evidence="1">Membrane</location>
        <topology evidence="1">Multi-pass membrane protein</topology>
    </subcellularLocation>
</comment>
<evidence type="ECO:0000256" key="3">
    <source>
        <dbReference type="ARBA" id="ARBA00022692"/>
    </source>
</evidence>
<dbReference type="InterPro" id="IPR008429">
    <property type="entry name" value="CLPTM1"/>
</dbReference>
<dbReference type="Gene3D" id="3.10.10.10">
    <property type="entry name" value="HIV Type 1 Reverse Transcriptase, subunit A, domain 1"/>
    <property type="match status" value="1"/>
</dbReference>
<keyword evidence="16" id="KW-1185">Reference proteome</keyword>
<dbReference type="InterPro" id="IPR043502">
    <property type="entry name" value="DNA/RNA_pol_sf"/>
</dbReference>
<comment type="function">
    <text evidence="13">Scramblase that mediates the translocation of glucosaminylphosphatidylinositol (alpha-D-GlcN-(1-6)-(1,2-diacyl-sn-glycero-3-phospho)-1D-myo-inositol, GlcN-PI) across the endoplasmic reticulum (ER) membrane, from the cytosolic leaflet to the luminal leaflet of the ER membrane, where it participates in the biosynthesis of glycosylphosphatidylinositol (GPI). GPI is a lipid glycoconjugate involved in post-translational modification of proteins. Can also translocate 1,2-diacyl-sn-glycero-3-phospho-(1D-myo-inositol) (phosphatidylinositol or PI), as well as several other phospholipids (1,2-diacyl-sn-glycero-3-phosphocholine, 1,2-diacyl-sn-glycero-3-phosphoethanolamine), and N-acetylglucosaminylphosphatidylinositol (GlcNAc-PI) in vitro.</text>
</comment>
<dbReference type="EMBL" id="CAUEEQ010003258">
    <property type="protein sequence ID" value="CAJ0924759.1"/>
    <property type="molecule type" value="Genomic_DNA"/>
</dbReference>
<comment type="catalytic activity">
    <reaction evidence="14">
        <text>a 6-(alpha-D-glucosaminyl)-1-(1,2-diacyl-sn-glycero-3-phospho)-1D-myo-inositol(in) = a 6-(alpha-D-glucosaminyl)-1-(1,2-diacyl-sn-glycero-3-phospho)-1D-myo-inositol(out)</text>
        <dbReference type="Rhea" id="RHEA:71491"/>
        <dbReference type="ChEBI" id="CHEBI:57997"/>
    </reaction>
</comment>
<evidence type="ECO:0000256" key="2">
    <source>
        <dbReference type="ARBA" id="ARBA00009310"/>
    </source>
</evidence>
<comment type="catalytic activity">
    <reaction evidence="8">
        <text>a 1,2-diacyl-sn-glycero-3-phospho-(1D-myo-inositol)(in) = a 1,2-diacyl-sn-glycero-3-phospho-(1D-myo-inositol)(out)</text>
        <dbReference type="Rhea" id="RHEA:38691"/>
        <dbReference type="ChEBI" id="CHEBI:57880"/>
    </reaction>
</comment>
<evidence type="ECO:0000313" key="15">
    <source>
        <dbReference type="EMBL" id="CAJ0924759.1"/>
    </source>
</evidence>
<evidence type="ECO:0000256" key="9">
    <source>
        <dbReference type="ARBA" id="ARBA00036810"/>
    </source>
</evidence>
<evidence type="ECO:0000256" key="6">
    <source>
        <dbReference type="ARBA" id="ARBA00024615"/>
    </source>
</evidence>
<evidence type="ECO:0000256" key="7">
    <source>
        <dbReference type="ARBA" id="ARBA00024631"/>
    </source>
</evidence>
<evidence type="ECO:0000313" key="16">
    <source>
        <dbReference type="Proteomes" id="UP001176940"/>
    </source>
</evidence>
<reference evidence="15" key="1">
    <citation type="submission" date="2023-07" db="EMBL/GenBank/DDBJ databases">
        <authorList>
            <person name="Stuckert A."/>
        </authorList>
    </citation>
    <scope>NUCLEOTIDE SEQUENCE</scope>
</reference>
<comment type="similarity">
    <text evidence="2">Belongs to the CLPTM1 family.</text>
</comment>
<dbReference type="SUPFAM" id="SSF56672">
    <property type="entry name" value="DNA/RNA polymerases"/>
    <property type="match status" value="1"/>
</dbReference>
<evidence type="ECO:0000256" key="13">
    <source>
        <dbReference type="ARBA" id="ARBA00045827"/>
    </source>
</evidence>
<evidence type="ECO:0000256" key="14">
    <source>
        <dbReference type="ARBA" id="ARBA00093208"/>
    </source>
</evidence>
<comment type="catalytic activity">
    <reaction evidence="7">
        <text>a 1,2-diacyl-sn-glycero-3-phosphocholine(in) = a 1,2-diacyl-sn-glycero-3-phosphocholine(out)</text>
        <dbReference type="Rhea" id="RHEA:38571"/>
        <dbReference type="ChEBI" id="CHEBI:57643"/>
    </reaction>
</comment>
<keyword evidence="3" id="KW-0812">Transmembrane</keyword>
<dbReference type="PANTHER" id="PTHR21347:SF0">
    <property type="entry name" value="LIPID SCRAMBLASE CLPTM1L"/>
    <property type="match status" value="1"/>
</dbReference>
<proteinExistence type="inferred from homology"/>
<keyword evidence="5" id="KW-0472">Membrane</keyword>
<keyword evidence="4" id="KW-1133">Transmembrane helix</keyword>
<comment type="caution">
    <text evidence="15">The sequence shown here is derived from an EMBL/GenBank/DDBJ whole genome shotgun (WGS) entry which is preliminary data.</text>
</comment>
<evidence type="ECO:0000256" key="10">
    <source>
        <dbReference type="ARBA" id="ARBA00040905"/>
    </source>
</evidence>
<evidence type="ECO:0000256" key="5">
    <source>
        <dbReference type="ARBA" id="ARBA00023136"/>
    </source>
</evidence>
<protein>
    <recommendedName>
        <fullName evidence="10">Lipid scramblase CLPTM1L</fullName>
    </recommendedName>
    <alternativeName>
        <fullName evidence="12">Cisplatin resistance-related protein 9</fullName>
    </alternativeName>
    <alternativeName>
        <fullName evidence="11">Cleft lip and palate transmembrane protein 1-like protein</fullName>
    </alternativeName>
</protein>
<dbReference type="Gene3D" id="3.30.70.270">
    <property type="match status" value="1"/>
</dbReference>
<evidence type="ECO:0000256" key="8">
    <source>
        <dbReference type="ARBA" id="ARBA00035895"/>
    </source>
</evidence>
<dbReference type="InterPro" id="IPR043128">
    <property type="entry name" value="Rev_trsase/Diguanyl_cyclase"/>
</dbReference>
<evidence type="ECO:0000256" key="11">
    <source>
        <dbReference type="ARBA" id="ARBA00042320"/>
    </source>
</evidence>